<comment type="caution">
    <text evidence="2">The sequence shown here is derived from an EMBL/GenBank/DDBJ whole genome shotgun (WGS) entry which is preliminary data.</text>
</comment>
<reference evidence="2 3" key="1">
    <citation type="submission" date="2019-09" db="EMBL/GenBank/DDBJ databases">
        <title>Bird 10,000 Genomes (B10K) Project - Family phase.</title>
        <authorList>
            <person name="Zhang G."/>
        </authorList>
    </citation>
    <scope>NUCLEOTIDE SEQUENCE [LARGE SCALE GENOMIC DNA]</scope>
    <source>
        <strain evidence="2">B10K-DU-012-41</strain>
    </source>
</reference>
<feature type="non-terminal residue" evidence="2">
    <location>
        <position position="52"/>
    </location>
</feature>
<dbReference type="EMBL" id="VZTR01037624">
    <property type="protein sequence ID" value="NXT72794.1"/>
    <property type="molecule type" value="Genomic_DNA"/>
</dbReference>
<evidence type="ECO:0000313" key="3">
    <source>
        <dbReference type="Proteomes" id="UP000563107"/>
    </source>
</evidence>
<proteinExistence type="predicted"/>
<name>A0A7L3EVZ9_9PASS</name>
<evidence type="ECO:0000313" key="2">
    <source>
        <dbReference type="EMBL" id="NXT72794.1"/>
    </source>
</evidence>
<organism evidence="2 3">
    <name type="scientific">Chaetops frenatus</name>
    <name type="common">Rufous rock-jumper</name>
    <dbReference type="NCBI Taxonomy" id="221966"/>
    <lineage>
        <taxon>Eukaryota</taxon>
        <taxon>Metazoa</taxon>
        <taxon>Chordata</taxon>
        <taxon>Craniata</taxon>
        <taxon>Vertebrata</taxon>
        <taxon>Euteleostomi</taxon>
        <taxon>Archelosauria</taxon>
        <taxon>Archosauria</taxon>
        <taxon>Dinosauria</taxon>
        <taxon>Saurischia</taxon>
        <taxon>Theropoda</taxon>
        <taxon>Coelurosauria</taxon>
        <taxon>Aves</taxon>
        <taxon>Neognathae</taxon>
        <taxon>Neoaves</taxon>
        <taxon>Telluraves</taxon>
        <taxon>Australaves</taxon>
        <taxon>Passeriformes</taxon>
        <taxon>Picathartidae</taxon>
        <taxon>Chaetops</taxon>
    </lineage>
</organism>
<feature type="region of interest" description="Disordered" evidence="1">
    <location>
        <begin position="23"/>
        <end position="52"/>
    </location>
</feature>
<accession>A0A7L3EVZ9</accession>
<dbReference type="Proteomes" id="UP000563107">
    <property type="component" value="Unassembled WGS sequence"/>
</dbReference>
<sequence>IHTGDAFYFPNFRASGGQIAGLPSLPYHPPHPRRDNFTSLPSWAPAEPCAPY</sequence>
<gene>
    <name evidence="2" type="primary">Hoxc12a</name>
    <name evidence="2" type="ORF">CHAFRE_R11215</name>
</gene>
<evidence type="ECO:0000256" key="1">
    <source>
        <dbReference type="SAM" id="MobiDB-lite"/>
    </source>
</evidence>
<keyword evidence="3" id="KW-1185">Reference proteome</keyword>
<dbReference type="AlphaFoldDB" id="A0A7L3EVZ9"/>
<protein>
    <submittedName>
        <fullName evidence="2">HXCCA protein</fullName>
    </submittedName>
</protein>
<feature type="non-terminal residue" evidence="2">
    <location>
        <position position="1"/>
    </location>
</feature>